<dbReference type="OrthoDB" id="9772097at2"/>
<name>C5BM40_TERTT</name>
<dbReference type="InterPro" id="IPR034242">
    <property type="entry name" value="MauL"/>
</dbReference>
<dbReference type="Gene3D" id="2.60.40.420">
    <property type="entry name" value="Cupredoxins - blue copper proteins"/>
    <property type="match status" value="1"/>
</dbReference>
<dbReference type="STRING" id="377629.TERTU_0292"/>
<keyword evidence="2" id="KW-1185">Reference proteome</keyword>
<organism evidence="1 2">
    <name type="scientific">Teredinibacter turnerae (strain ATCC 39867 / T7901)</name>
    <dbReference type="NCBI Taxonomy" id="377629"/>
    <lineage>
        <taxon>Bacteria</taxon>
        <taxon>Pseudomonadati</taxon>
        <taxon>Pseudomonadota</taxon>
        <taxon>Gammaproteobacteria</taxon>
        <taxon>Cellvibrionales</taxon>
        <taxon>Cellvibrionaceae</taxon>
        <taxon>Teredinibacter</taxon>
    </lineage>
</organism>
<dbReference type="HOGENOM" id="CLU_084768_2_1_6"/>
<dbReference type="Proteomes" id="UP000009080">
    <property type="component" value="Chromosome"/>
</dbReference>
<dbReference type="AlphaFoldDB" id="C5BM40"/>
<protein>
    <recommendedName>
        <fullName evidence="3">Methylamine utilization protein</fullName>
    </recommendedName>
</protein>
<accession>C5BM40</accession>
<evidence type="ECO:0008006" key="3">
    <source>
        <dbReference type="Google" id="ProtNLM"/>
    </source>
</evidence>
<dbReference type="KEGG" id="ttu:TERTU_0292"/>
<dbReference type="InterPro" id="IPR008972">
    <property type="entry name" value="Cupredoxin"/>
</dbReference>
<dbReference type="eggNOG" id="COG3794">
    <property type="taxonomic scope" value="Bacteria"/>
</dbReference>
<proteinExistence type="predicted"/>
<evidence type="ECO:0000313" key="2">
    <source>
        <dbReference type="Proteomes" id="UP000009080"/>
    </source>
</evidence>
<dbReference type="CDD" id="cd04221">
    <property type="entry name" value="MauL"/>
    <property type="match status" value="1"/>
</dbReference>
<evidence type="ECO:0000313" key="1">
    <source>
        <dbReference type="EMBL" id="ACR10918.1"/>
    </source>
</evidence>
<gene>
    <name evidence="1" type="ordered locus">TERTU_0292</name>
</gene>
<dbReference type="EMBL" id="CP001614">
    <property type="protein sequence ID" value="ACR10918.1"/>
    <property type="molecule type" value="Genomic_DNA"/>
</dbReference>
<sequence>MIHGAFLFEVLNYWEPVTILNRGIFVVLTQVVIMVSRWALPALLILASMLAHQAAAANSRITVKVVDAQMRPLSGAVVELPGVQAPLVVGQPAVMDQIDKRFVPELLLIQRGRAVSFPNSDNIRHHVYSFSPAKTFELKLYAGKPKNPVIFDTAGVVLLGCNIHDSMVGYIYVAEGPSAMTTDAGEVYFDVDEIPGHVYVWHPLQSGGPEVRARHVLDAETTHTIMVHTTQPAPRDTFGDRFGAP</sequence>
<reference evidence="1 2" key="1">
    <citation type="journal article" date="2009" name="PLoS ONE">
        <title>The complete genome of Teredinibacter turnerae T7901: an intracellular endosymbiont of marine wood-boring bivalves (shipworms).</title>
        <authorList>
            <person name="Yang J.C."/>
            <person name="Madupu R."/>
            <person name="Durkin A.S."/>
            <person name="Ekborg N.A."/>
            <person name="Pedamallu C.S."/>
            <person name="Hostetler J.B."/>
            <person name="Radune D."/>
            <person name="Toms B.S."/>
            <person name="Henrissat B."/>
            <person name="Coutinho P.M."/>
            <person name="Schwarz S."/>
            <person name="Field L."/>
            <person name="Trindade-Silva A.E."/>
            <person name="Soares C.A.G."/>
            <person name="Elshahawi S."/>
            <person name="Hanora A."/>
            <person name="Schmidt E.W."/>
            <person name="Haygood M.G."/>
            <person name="Posfai J."/>
            <person name="Benner J."/>
            <person name="Madinger C."/>
            <person name="Nove J."/>
            <person name="Anton B."/>
            <person name="Chaudhary K."/>
            <person name="Foster J."/>
            <person name="Holman A."/>
            <person name="Kumar S."/>
            <person name="Lessard P.A."/>
            <person name="Luyten Y.A."/>
            <person name="Slatko B."/>
            <person name="Wood N."/>
            <person name="Wu B."/>
            <person name="Teplitski M."/>
            <person name="Mougous J.D."/>
            <person name="Ward N."/>
            <person name="Eisen J.A."/>
            <person name="Badger J.H."/>
            <person name="Distel D.L."/>
        </authorList>
    </citation>
    <scope>NUCLEOTIDE SEQUENCE [LARGE SCALE GENOMIC DNA]</scope>
    <source>
        <strain evidence="2">ATCC 39867 / T7901</strain>
    </source>
</reference>
<dbReference type="SUPFAM" id="SSF49503">
    <property type="entry name" value="Cupredoxins"/>
    <property type="match status" value="1"/>
</dbReference>